<proteinExistence type="predicted"/>
<keyword evidence="2" id="KW-1185">Reference proteome</keyword>
<dbReference type="HOGENOM" id="CLU_1707545_0_0_1"/>
<reference evidence="1 2" key="1">
    <citation type="journal article" date="2005" name="Nature">
        <title>The genome of the social amoeba Dictyostelium discoideum.</title>
        <authorList>
            <consortium name="The Dictyostelium discoideum Sequencing Consortium"/>
            <person name="Eichinger L."/>
            <person name="Pachebat J.A."/>
            <person name="Glockner G."/>
            <person name="Rajandream M.A."/>
            <person name="Sucgang R."/>
            <person name="Berriman M."/>
            <person name="Song J."/>
            <person name="Olsen R."/>
            <person name="Szafranski K."/>
            <person name="Xu Q."/>
            <person name="Tunggal B."/>
            <person name="Kummerfeld S."/>
            <person name="Madera M."/>
            <person name="Konfortov B.A."/>
            <person name="Rivero F."/>
            <person name="Bankier A.T."/>
            <person name="Lehmann R."/>
            <person name="Hamlin N."/>
            <person name="Davies R."/>
            <person name="Gaudet P."/>
            <person name="Fey P."/>
            <person name="Pilcher K."/>
            <person name="Chen G."/>
            <person name="Saunders D."/>
            <person name="Sodergren E."/>
            <person name="Davis P."/>
            <person name="Kerhornou A."/>
            <person name="Nie X."/>
            <person name="Hall N."/>
            <person name="Anjard C."/>
            <person name="Hemphill L."/>
            <person name="Bason N."/>
            <person name="Farbrother P."/>
            <person name="Desany B."/>
            <person name="Just E."/>
            <person name="Morio T."/>
            <person name="Rost R."/>
            <person name="Churcher C."/>
            <person name="Cooper J."/>
            <person name="Haydock S."/>
            <person name="van Driessche N."/>
            <person name="Cronin A."/>
            <person name="Goodhead I."/>
            <person name="Muzny D."/>
            <person name="Mourier T."/>
            <person name="Pain A."/>
            <person name="Lu M."/>
            <person name="Harper D."/>
            <person name="Lindsay R."/>
            <person name="Hauser H."/>
            <person name="James K."/>
            <person name="Quiles M."/>
            <person name="Madan Babu M."/>
            <person name="Saito T."/>
            <person name="Buchrieser C."/>
            <person name="Wardroper A."/>
            <person name="Felder M."/>
            <person name="Thangavelu M."/>
            <person name="Johnson D."/>
            <person name="Knights A."/>
            <person name="Loulseged H."/>
            <person name="Mungall K."/>
            <person name="Oliver K."/>
            <person name="Price C."/>
            <person name="Quail M.A."/>
            <person name="Urushihara H."/>
            <person name="Hernandez J."/>
            <person name="Rabbinowitsch E."/>
            <person name="Steffen D."/>
            <person name="Sanders M."/>
            <person name="Ma J."/>
            <person name="Kohara Y."/>
            <person name="Sharp S."/>
            <person name="Simmonds M."/>
            <person name="Spiegler S."/>
            <person name="Tivey A."/>
            <person name="Sugano S."/>
            <person name="White B."/>
            <person name="Walker D."/>
            <person name="Woodward J."/>
            <person name="Winckler T."/>
            <person name="Tanaka Y."/>
            <person name="Shaulsky G."/>
            <person name="Schleicher M."/>
            <person name="Weinstock G."/>
            <person name="Rosenthal A."/>
            <person name="Cox E.C."/>
            <person name="Chisholm R.L."/>
            <person name="Gibbs R."/>
            <person name="Loomis W.F."/>
            <person name="Platzer M."/>
            <person name="Kay R.R."/>
            <person name="Williams J."/>
            <person name="Dear P.H."/>
            <person name="Noegel A.A."/>
            <person name="Barrell B."/>
            <person name="Kuspa A."/>
        </authorList>
    </citation>
    <scope>NUCLEOTIDE SEQUENCE [LARGE SCALE GENOMIC DNA]</scope>
    <source>
        <strain evidence="1 2">AX4</strain>
    </source>
</reference>
<dbReference type="SUPFAM" id="SSF52540">
    <property type="entry name" value="P-loop containing nucleoside triphosphate hydrolases"/>
    <property type="match status" value="1"/>
</dbReference>
<protein>
    <submittedName>
        <fullName evidence="1">Uncharacterized protein</fullName>
    </submittedName>
</protein>
<evidence type="ECO:0000313" key="2">
    <source>
        <dbReference type="Proteomes" id="UP000002195"/>
    </source>
</evidence>
<evidence type="ECO:0000313" key="1">
    <source>
        <dbReference type="EMBL" id="EAL72254.1"/>
    </source>
</evidence>
<comment type="caution">
    <text evidence="1">The sequence shown here is derived from an EMBL/GenBank/DDBJ whole genome shotgun (WGS) entry which is preliminary data.</text>
</comment>
<dbReference type="EMBL" id="AAFI02000005">
    <property type="protein sequence ID" value="EAL72254.1"/>
    <property type="molecule type" value="Genomic_DNA"/>
</dbReference>
<dbReference type="OMA" id="DHDERIY"/>
<dbReference type="RefSeq" id="XP_646308.1">
    <property type="nucleotide sequence ID" value="XM_641216.1"/>
</dbReference>
<dbReference type="Gene3D" id="3.40.50.300">
    <property type="entry name" value="P-loop containing nucleotide triphosphate hydrolases"/>
    <property type="match status" value="1"/>
</dbReference>
<dbReference type="KEGG" id="ddi:DDB_G0269808"/>
<dbReference type="GlyGen" id="Q55D23">
    <property type="glycosylation" value="1 site"/>
</dbReference>
<dbReference type="PaxDb" id="44689-DDB0190580"/>
<dbReference type="dictyBase" id="DDB_G0269808"/>
<dbReference type="InterPro" id="IPR027417">
    <property type="entry name" value="P-loop_NTPase"/>
</dbReference>
<organism evidence="1 2">
    <name type="scientific">Dictyostelium discoideum</name>
    <name type="common">Social amoeba</name>
    <dbReference type="NCBI Taxonomy" id="44689"/>
    <lineage>
        <taxon>Eukaryota</taxon>
        <taxon>Amoebozoa</taxon>
        <taxon>Evosea</taxon>
        <taxon>Eumycetozoa</taxon>
        <taxon>Dictyostelia</taxon>
        <taxon>Dictyosteliales</taxon>
        <taxon>Dictyosteliaceae</taxon>
        <taxon>Dictyostelium</taxon>
    </lineage>
</organism>
<dbReference type="FunCoup" id="Q55D23">
    <property type="interactions" value="877"/>
</dbReference>
<dbReference type="Proteomes" id="UP000002195">
    <property type="component" value="Unassembled WGS sequence"/>
</dbReference>
<sequence>MKREEIKDYNDKYLKIKDSIHTLDNYDHCEETYSTVSTIIGFIRNCSKSFERNIEDAILLVGPTGSGKTTLTNYFELLDSDFIINENEELKLGENSKGFEIGDGSGSKTLITNLKITNFGNLLDLAGDADSGGEIVDLINGLIKSNIKIKKSKF</sequence>
<dbReference type="eggNOG" id="ENOG502RICH">
    <property type="taxonomic scope" value="Eukaryota"/>
</dbReference>
<gene>
    <name evidence="1" type="ORF">DDB_G0269808</name>
</gene>
<name>Q55D23_DICDI</name>
<accession>Q55D23</accession>
<dbReference type="GeneID" id="8617263"/>
<dbReference type="VEuPathDB" id="AmoebaDB:DDB_G0269808"/>
<dbReference type="AlphaFoldDB" id="Q55D23"/>
<dbReference type="InParanoid" id="Q55D23"/>